<protein>
    <recommendedName>
        <fullName evidence="5">Beta protein</fullName>
    </recommendedName>
</protein>
<name>A0A2X1D8V5_BREVE</name>
<evidence type="ECO:0000313" key="4">
    <source>
        <dbReference type="Proteomes" id="UP000556201"/>
    </source>
</evidence>
<gene>
    <name evidence="1" type="ORF">HNP47_002516</name>
    <name evidence="2" type="ORF">NCTC11166_02671</name>
</gene>
<dbReference type="Pfam" id="PF14350">
    <property type="entry name" value="Beta_protein"/>
    <property type="match status" value="1"/>
</dbReference>
<evidence type="ECO:0000313" key="2">
    <source>
        <dbReference type="EMBL" id="SPU55276.1"/>
    </source>
</evidence>
<sequence>MAIAPTQYVPLLRWRMGEYQALFKLAAGLKPAVVPLIEVLPPDFDFEQWRPKKEIDDHLGGFAAKLEKKWSDRPALIDGRQLAPATRMADGRHTMTFLFDEARKLGASLTPVINLESDAAYRKAVHDIDAIDMNGAVLRCTLEEALDPDFDDHVDALLKALAIDIAQLDIVLDLGAPAYSPQGPLVGVIRAALNGARMLSARSVVVMAASFPETMTELKLPIQTVSREEWRLYAALVTAQSPQERRPSFGDYAVAAVKFAQGDMRFMRGSPNVRYAVSDGGWLVARSKRKKGETNQAYPGLCGLILSSGQYHGATFSEGSAYIEDCHAGAAKRGNPTVWKWVATNHHITVVLDDLAKLPAP</sequence>
<reference evidence="1 4" key="2">
    <citation type="submission" date="2020-08" db="EMBL/GenBank/DDBJ databases">
        <title>Functional genomics of gut bacteria from endangered species of beetles.</title>
        <authorList>
            <person name="Carlos-Shanley C."/>
        </authorList>
    </citation>
    <scope>NUCLEOTIDE SEQUENCE [LARGE SCALE GENOMIC DNA]</scope>
    <source>
        <strain evidence="1 4">S00192</strain>
    </source>
</reference>
<organism evidence="2 3">
    <name type="scientific">Brevundimonas vesicularis</name>
    <name type="common">Pseudomonas vesicularis</name>
    <dbReference type="NCBI Taxonomy" id="41276"/>
    <lineage>
        <taxon>Bacteria</taxon>
        <taxon>Pseudomonadati</taxon>
        <taxon>Pseudomonadota</taxon>
        <taxon>Alphaproteobacteria</taxon>
        <taxon>Caulobacterales</taxon>
        <taxon>Caulobacteraceae</taxon>
        <taxon>Brevundimonas</taxon>
    </lineage>
</organism>
<dbReference type="EMBL" id="UAQP01000014">
    <property type="protein sequence ID" value="SPU55276.1"/>
    <property type="molecule type" value="Genomic_DNA"/>
</dbReference>
<dbReference type="InterPro" id="IPR025683">
    <property type="entry name" value="Protein_beta"/>
</dbReference>
<proteinExistence type="predicted"/>
<evidence type="ECO:0000313" key="3">
    <source>
        <dbReference type="Proteomes" id="UP000251186"/>
    </source>
</evidence>
<dbReference type="Proteomes" id="UP000251186">
    <property type="component" value="Unassembled WGS sequence"/>
</dbReference>
<evidence type="ECO:0008006" key="5">
    <source>
        <dbReference type="Google" id="ProtNLM"/>
    </source>
</evidence>
<accession>A0A2X1D8V5</accession>
<dbReference type="RefSeq" id="WP_035306113.1">
    <property type="nucleotide sequence ID" value="NZ_JACHLJ010000003.1"/>
</dbReference>
<evidence type="ECO:0000313" key="1">
    <source>
        <dbReference type="EMBL" id="MBB5772500.1"/>
    </source>
</evidence>
<reference evidence="2 3" key="1">
    <citation type="submission" date="2018-06" db="EMBL/GenBank/DDBJ databases">
        <authorList>
            <consortium name="Pathogen Informatics"/>
            <person name="Doyle S."/>
        </authorList>
    </citation>
    <scope>NUCLEOTIDE SEQUENCE [LARGE SCALE GENOMIC DNA]</scope>
    <source>
        <strain evidence="2 3">NCTC11166</strain>
    </source>
</reference>
<dbReference type="AlphaFoldDB" id="A0A2X1D8V5"/>
<dbReference type="EMBL" id="JACHLJ010000003">
    <property type="protein sequence ID" value="MBB5772500.1"/>
    <property type="molecule type" value="Genomic_DNA"/>
</dbReference>
<dbReference type="Proteomes" id="UP000556201">
    <property type="component" value="Unassembled WGS sequence"/>
</dbReference>